<gene>
    <name evidence="1" type="ORF">M5K25_018341</name>
</gene>
<dbReference type="AlphaFoldDB" id="A0ABD0UI16"/>
<evidence type="ECO:0000313" key="1">
    <source>
        <dbReference type="EMBL" id="KAL0912375.1"/>
    </source>
</evidence>
<organism evidence="1 2">
    <name type="scientific">Dendrobium thyrsiflorum</name>
    <name type="common">Pinecone-like raceme dendrobium</name>
    <name type="synonym">Orchid</name>
    <dbReference type="NCBI Taxonomy" id="117978"/>
    <lineage>
        <taxon>Eukaryota</taxon>
        <taxon>Viridiplantae</taxon>
        <taxon>Streptophyta</taxon>
        <taxon>Embryophyta</taxon>
        <taxon>Tracheophyta</taxon>
        <taxon>Spermatophyta</taxon>
        <taxon>Magnoliopsida</taxon>
        <taxon>Liliopsida</taxon>
        <taxon>Asparagales</taxon>
        <taxon>Orchidaceae</taxon>
        <taxon>Epidendroideae</taxon>
        <taxon>Malaxideae</taxon>
        <taxon>Dendrobiinae</taxon>
        <taxon>Dendrobium</taxon>
    </lineage>
</organism>
<proteinExistence type="predicted"/>
<evidence type="ECO:0008006" key="3">
    <source>
        <dbReference type="Google" id="ProtNLM"/>
    </source>
</evidence>
<protein>
    <recommendedName>
        <fullName evidence="3">Disease resistance protein</fullName>
    </recommendedName>
</protein>
<dbReference type="EMBL" id="JANQDX010000014">
    <property type="protein sequence ID" value="KAL0912375.1"/>
    <property type="molecule type" value="Genomic_DNA"/>
</dbReference>
<comment type="caution">
    <text evidence="1">The sequence shown here is derived from an EMBL/GenBank/DDBJ whole genome shotgun (WGS) entry which is preliminary data.</text>
</comment>
<keyword evidence="2" id="KW-1185">Reference proteome</keyword>
<sequence length="115" mass="13246">MNKKAANKQKKRRVQPLRIPILIKLADSQQIIRRPPVALEDWFEAGVAAEDGCLFPCLIELDLIDCPKLKELPLLPPKLKSLKIGIMRRKTWNFCSISIYIPLEIKTRSNKILEN</sequence>
<evidence type="ECO:0000313" key="2">
    <source>
        <dbReference type="Proteomes" id="UP001552299"/>
    </source>
</evidence>
<dbReference type="Proteomes" id="UP001552299">
    <property type="component" value="Unassembled WGS sequence"/>
</dbReference>
<accession>A0ABD0UI16</accession>
<reference evidence="1 2" key="1">
    <citation type="journal article" date="2024" name="Plant Biotechnol. J.">
        <title>Dendrobium thyrsiflorum genome and its molecular insights into genes involved in important horticultural traits.</title>
        <authorList>
            <person name="Chen B."/>
            <person name="Wang J.Y."/>
            <person name="Zheng P.J."/>
            <person name="Li K.L."/>
            <person name="Liang Y.M."/>
            <person name="Chen X.F."/>
            <person name="Zhang C."/>
            <person name="Zhao X."/>
            <person name="He X."/>
            <person name="Zhang G.Q."/>
            <person name="Liu Z.J."/>
            <person name="Xu Q."/>
        </authorList>
    </citation>
    <scope>NUCLEOTIDE SEQUENCE [LARGE SCALE GENOMIC DNA]</scope>
    <source>
        <strain evidence="1">GZMU011</strain>
    </source>
</reference>
<name>A0ABD0UI16_DENTH</name>